<evidence type="ECO:0000259" key="5">
    <source>
        <dbReference type="PROSITE" id="PS50926"/>
    </source>
</evidence>
<accession>A0ABY8ELE2</accession>
<dbReference type="Proteomes" id="UP001222800">
    <property type="component" value="Chromosome"/>
</dbReference>
<dbReference type="Pfam" id="PF00575">
    <property type="entry name" value="S1"/>
    <property type="match status" value="4"/>
</dbReference>
<sequence>MSNEMEQLLKEEDLFKTIKVGQTVEGKVILEKYDEYYIDLNYKTDGVLPKSEVCEDEEIKIGDIINVKVIKMDRNSGDVIVSNKRAQEVKIWSELEIGQIIDVKVTEESKSGLIVSYKSIRGFIPLSHINTKYINKIDFKEYKDKIMSCEIIDVDSSKKRFVLSRKNILIKEEEKKKLDFMESVKSGDLLEGTVKDIKDYGVFVDLNGFVGLVHNSELSWARKHECEYKIGDLVKVKVISLDKETQRLALSIKALQKRPWDEFVESYNVGDIVSGKVKVVKDYGVFVKLNDAIDGFVHISNLSYEFVKNPKDVVKVDEDVSVKIINIDNENEKIELTMNIKEEDEDI</sequence>
<evidence type="ECO:0000313" key="7">
    <source>
        <dbReference type="Proteomes" id="UP001222800"/>
    </source>
</evidence>
<feature type="domain" description="S1 motif" evidence="4">
    <location>
        <begin position="98"/>
        <end position="166"/>
    </location>
</feature>
<evidence type="ECO:0000256" key="2">
    <source>
        <dbReference type="ARBA" id="ARBA00022980"/>
    </source>
</evidence>
<name>A0ABY8ELE2_9FIRM</name>
<keyword evidence="7" id="KW-1185">Reference proteome</keyword>
<dbReference type="InterPro" id="IPR050437">
    <property type="entry name" value="Ribos_protein_bS1-like"/>
</dbReference>
<feature type="domain" description="S1 motif" evidence="4">
    <location>
        <begin position="187"/>
        <end position="253"/>
    </location>
</feature>
<dbReference type="EMBL" id="CP120733">
    <property type="protein sequence ID" value="WFD12133.1"/>
    <property type="molecule type" value="Genomic_DNA"/>
</dbReference>
<dbReference type="InterPro" id="IPR003029">
    <property type="entry name" value="S1_domain"/>
</dbReference>
<dbReference type="CDD" id="cd04465">
    <property type="entry name" value="S1_RPS1_repeat_ec2_hs2"/>
    <property type="match status" value="1"/>
</dbReference>
<dbReference type="InterPro" id="IPR012340">
    <property type="entry name" value="NA-bd_OB-fold"/>
</dbReference>
<dbReference type="SMART" id="SM00316">
    <property type="entry name" value="S1"/>
    <property type="match status" value="4"/>
</dbReference>
<dbReference type="InterPro" id="IPR002792">
    <property type="entry name" value="TRAM_dom"/>
</dbReference>
<dbReference type="PROSITE" id="PS50926">
    <property type="entry name" value="TRAM"/>
    <property type="match status" value="1"/>
</dbReference>
<gene>
    <name evidence="6" type="ORF">P4S50_08645</name>
</gene>
<dbReference type="InterPro" id="IPR035104">
    <property type="entry name" value="Ribosomal_protein_S1-like"/>
</dbReference>
<dbReference type="PROSITE" id="PS50126">
    <property type="entry name" value="S1"/>
    <property type="match status" value="4"/>
</dbReference>
<keyword evidence="2" id="KW-0689">Ribosomal protein</keyword>
<keyword evidence="3" id="KW-0687">Ribonucleoprotein</keyword>
<reference evidence="6 7" key="1">
    <citation type="submission" date="2023-03" db="EMBL/GenBank/DDBJ databases">
        <title>Complete genome sequence of Tepidibacter sp. SWIR-1, isolated from a deep-sea hydrothermal vent.</title>
        <authorList>
            <person name="Li X."/>
        </authorList>
    </citation>
    <scope>NUCLEOTIDE SEQUENCE [LARGE SCALE GENOMIC DNA]</scope>
    <source>
        <strain evidence="6 7">SWIR-1</strain>
    </source>
</reference>
<dbReference type="SUPFAM" id="SSF50249">
    <property type="entry name" value="Nucleic acid-binding proteins"/>
    <property type="match status" value="4"/>
</dbReference>
<evidence type="ECO:0000256" key="3">
    <source>
        <dbReference type="ARBA" id="ARBA00023274"/>
    </source>
</evidence>
<evidence type="ECO:0000256" key="1">
    <source>
        <dbReference type="ARBA" id="ARBA00006767"/>
    </source>
</evidence>
<dbReference type="Gene3D" id="2.40.50.140">
    <property type="entry name" value="Nucleic acid-binding proteins"/>
    <property type="match status" value="4"/>
</dbReference>
<feature type="domain" description="TRAM" evidence="5">
    <location>
        <begin position="58"/>
        <end position="119"/>
    </location>
</feature>
<comment type="similarity">
    <text evidence="1">Belongs to the bacterial ribosomal protein bS1 family.</text>
</comment>
<feature type="domain" description="S1 motif" evidence="4">
    <location>
        <begin position="21"/>
        <end position="84"/>
    </location>
</feature>
<evidence type="ECO:0000313" key="6">
    <source>
        <dbReference type="EMBL" id="WFD12133.1"/>
    </source>
</evidence>
<organism evidence="6 7">
    <name type="scientific">Tepidibacter hydrothermalis</name>
    <dbReference type="NCBI Taxonomy" id="3036126"/>
    <lineage>
        <taxon>Bacteria</taxon>
        <taxon>Bacillati</taxon>
        <taxon>Bacillota</taxon>
        <taxon>Clostridia</taxon>
        <taxon>Peptostreptococcales</taxon>
        <taxon>Peptostreptococcaceae</taxon>
        <taxon>Tepidibacter</taxon>
    </lineage>
</organism>
<evidence type="ECO:0000259" key="4">
    <source>
        <dbReference type="PROSITE" id="PS50126"/>
    </source>
</evidence>
<dbReference type="PRINTS" id="PR00681">
    <property type="entry name" value="RIBOSOMALS1"/>
</dbReference>
<dbReference type="PANTHER" id="PTHR10724">
    <property type="entry name" value="30S RIBOSOMAL PROTEIN S1"/>
    <property type="match status" value="1"/>
</dbReference>
<dbReference type="RefSeq" id="WP_277734424.1">
    <property type="nucleotide sequence ID" value="NZ_CP120733.1"/>
</dbReference>
<protein>
    <submittedName>
        <fullName evidence="6">S1 RNA-binding domain-containing protein</fullName>
    </submittedName>
</protein>
<dbReference type="PANTHER" id="PTHR10724:SF7">
    <property type="entry name" value="SMALL RIBOSOMAL SUBUNIT PROTEIN BS1C"/>
    <property type="match status" value="1"/>
</dbReference>
<feature type="domain" description="S1 motif" evidence="4">
    <location>
        <begin position="270"/>
        <end position="339"/>
    </location>
</feature>
<proteinExistence type="inferred from homology"/>